<dbReference type="AlphaFoldDB" id="A0A812END0"/>
<dbReference type="InterPro" id="IPR003877">
    <property type="entry name" value="SPRY_dom"/>
</dbReference>
<dbReference type="EMBL" id="CAHIKZ030005560">
    <property type="protein sequence ID" value="CAE1329768.1"/>
    <property type="molecule type" value="Genomic_DNA"/>
</dbReference>
<comment type="caution">
    <text evidence="11">The sequence shown here is derived from an EMBL/GenBank/DDBJ whole genome shotgun (WGS) entry which is preliminary data.</text>
</comment>
<dbReference type="Pfam" id="PF01477">
    <property type="entry name" value="PLAT"/>
    <property type="match status" value="1"/>
</dbReference>
<feature type="domain" description="B30.2/SPRY" evidence="9">
    <location>
        <begin position="588"/>
        <end position="777"/>
    </location>
</feature>
<gene>
    <name evidence="11" type="ORF">SPHA_79166</name>
</gene>
<feature type="domain" description="SOCS box" evidence="10">
    <location>
        <begin position="774"/>
        <end position="813"/>
    </location>
</feature>
<dbReference type="PROSITE" id="PS50188">
    <property type="entry name" value="B302_SPRY"/>
    <property type="match status" value="1"/>
</dbReference>
<dbReference type="InterPro" id="IPR013320">
    <property type="entry name" value="ConA-like_dom_sf"/>
</dbReference>
<dbReference type="InterPro" id="IPR050672">
    <property type="entry name" value="FBXO45-Fsn/SPSB_families"/>
</dbReference>
<dbReference type="SUPFAM" id="SSF49723">
    <property type="entry name" value="Lipase/lipooxygenase domain (PLAT/LH2 domain)"/>
    <property type="match status" value="1"/>
</dbReference>
<feature type="domain" description="PLAT" evidence="8">
    <location>
        <begin position="261"/>
        <end position="379"/>
    </location>
</feature>
<name>A0A812END0_ACAPH</name>
<keyword evidence="5" id="KW-0539">Nucleus</keyword>
<evidence type="ECO:0000259" key="10">
    <source>
        <dbReference type="PROSITE" id="PS50225"/>
    </source>
</evidence>
<dbReference type="SUPFAM" id="SSF49899">
    <property type="entry name" value="Concanavalin A-like lectins/glucanases"/>
    <property type="match status" value="1"/>
</dbReference>
<dbReference type="InterPro" id="IPR001496">
    <property type="entry name" value="SOCS_box"/>
</dbReference>
<dbReference type="PANTHER" id="PTHR12245">
    <property type="entry name" value="SPRY DOMAIN CONTAINING SOCS BOX PROTEIN"/>
    <property type="match status" value="1"/>
</dbReference>
<evidence type="ECO:0000256" key="6">
    <source>
        <dbReference type="PROSITE-ProRule" id="PRU00152"/>
    </source>
</evidence>
<evidence type="ECO:0000259" key="9">
    <source>
        <dbReference type="PROSITE" id="PS50188"/>
    </source>
</evidence>
<evidence type="ECO:0000256" key="7">
    <source>
        <dbReference type="SAM" id="MobiDB-lite"/>
    </source>
</evidence>
<dbReference type="GO" id="GO:0019005">
    <property type="term" value="C:SCF ubiquitin ligase complex"/>
    <property type="evidence" value="ECO:0007669"/>
    <property type="project" value="TreeGrafter"/>
</dbReference>
<evidence type="ECO:0000313" key="12">
    <source>
        <dbReference type="Proteomes" id="UP000597762"/>
    </source>
</evidence>
<proteinExistence type="inferred from homology"/>
<keyword evidence="12" id="KW-1185">Reference proteome</keyword>
<dbReference type="InterPro" id="IPR043136">
    <property type="entry name" value="B30.2/SPRY_sf"/>
</dbReference>
<dbReference type="CDD" id="cd12876">
    <property type="entry name" value="SPRY_SOCS3"/>
    <property type="match status" value="1"/>
</dbReference>
<dbReference type="Proteomes" id="UP000597762">
    <property type="component" value="Unassembled WGS sequence"/>
</dbReference>
<evidence type="ECO:0000313" key="11">
    <source>
        <dbReference type="EMBL" id="CAE1329768.1"/>
    </source>
</evidence>
<accession>A0A812END0</accession>
<dbReference type="PANTHER" id="PTHR12245:SF5">
    <property type="entry name" value="SPRY DOMAIN-CONTAINING SOCS BOX PROTEIN 3"/>
    <property type="match status" value="1"/>
</dbReference>
<evidence type="ECO:0000256" key="4">
    <source>
        <dbReference type="ARBA" id="ARBA00022786"/>
    </source>
</evidence>
<evidence type="ECO:0000256" key="5">
    <source>
        <dbReference type="ARBA" id="ARBA00023242"/>
    </source>
</evidence>
<feature type="region of interest" description="Disordered" evidence="7">
    <location>
        <begin position="116"/>
        <end position="135"/>
    </location>
</feature>
<reference evidence="11" key="1">
    <citation type="submission" date="2021-01" db="EMBL/GenBank/DDBJ databases">
        <authorList>
            <person name="Li R."/>
            <person name="Bekaert M."/>
        </authorList>
    </citation>
    <scope>NUCLEOTIDE SEQUENCE</scope>
    <source>
        <strain evidence="11">Farmed</strain>
    </source>
</reference>
<dbReference type="Pfam" id="PF00622">
    <property type="entry name" value="SPRY"/>
    <property type="match status" value="1"/>
</dbReference>
<dbReference type="Gene3D" id="2.60.120.920">
    <property type="match status" value="1"/>
</dbReference>
<dbReference type="OrthoDB" id="5951542at2759"/>
<evidence type="ECO:0000256" key="1">
    <source>
        <dbReference type="ARBA" id="ARBA00004123"/>
    </source>
</evidence>
<evidence type="ECO:0000259" key="8">
    <source>
        <dbReference type="PROSITE" id="PS50095"/>
    </source>
</evidence>
<dbReference type="InterPro" id="IPR035754">
    <property type="entry name" value="SPRY_SPSB3"/>
</dbReference>
<keyword evidence="4" id="KW-0833">Ubl conjugation pathway</keyword>
<organism evidence="11 12">
    <name type="scientific">Acanthosepion pharaonis</name>
    <name type="common">Pharaoh cuttlefish</name>
    <name type="synonym">Sepia pharaonis</name>
    <dbReference type="NCBI Taxonomy" id="158019"/>
    <lineage>
        <taxon>Eukaryota</taxon>
        <taxon>Metazoa</taxon>
        <taxon>Spiralia</taxon>
        <taxon>Lophotrochozoa</taxon>
        <taxon>Mollusca</taxon>
        <taxon>Cephalopoda</taxon>
        <taxon>Coleoidea</taxon>
        <taxon>Decapodiformes</taxon>
        <taxon>Sepiida</taxon>
        <taxon>Sepiina</taxon>
        <taxon>Sepiidae</taxon>
        <taxon>Acanthosepion</taxon>
    </lineage>
</organism>
<protein>
    <recommendedName>
        <fullName evidence="3">SPRY domain-containing SOCS box protein 3</fullName>
    </recommendedName>
</protein>
<feature type="compositionally biased region" description="Low complexity" evidence="7">
    <location>
        <begin position="549"/>
        <end position="572"/>
    </location>
</feature>
<dbReference type="InterPro" id="IPR001870">
    <property type="entry name" value="B30.2/SPRY"/>
</dbReference>
<evidence type="ECO:0000256" key="3">
    <source>
        <dbReference type="ARBA" id="ARBA00014684"/>
    </source>
</evidence>
<dbReference type="SMART" id="SM00308">
    <property type="entry name" value="LH2"/>
    <property type="match status" value="1"/>
</dbReference>
<feature type="region of interest" description="Disordered" evidence="7">
    <location>
        <begin position="485"/>
        <end position="573"/>
    </location>
</feature>
<dbReference type="InterPro" id="IPR001024">
    <property type="entry name" value="PLAT/LH2_dom"/>
</dbReference>
<evidence type="ECO:0000256" key="2">
    <source>
        <dbReference type="ARBA" id="ARBA00010910"/>
    </source>
</evidence>
<dbReference type="PROSITE" id="PS50225">
    <property type="entry name" value="SOCS"/>
    <property type="match status" value="1"/>
</dbReference>
<dbReference type="PROSITE" id="PS50095">
    <property type="entry name" value="PLAT"/>
    <property type="match status" value="1"/>
</dbReference>
<comment type="subcellular location">
    <subcellularLocation>
        <location evidence="1">Nucleus</location>
    </subcellularLocation>
</comment>
<dbReference type="InterPro" id="IPR036392">
    <property type="entry name" value="PLAT/LH2_dom_sf"/>
</dbReference>
<dbReference type="SMART" id="SM00449">
    <property type="entry name" value="SPRY"/>
    <property type="match status" value="1"/>
</dbReference>
<dbReference type="GO" id="GO:0005634">
    <property type="term" value="C:nucleus"/>
    <property type="evidence" value="ECO:0007669"/>
    <property type="project" value="UniProtKB-SubCell"/>
</dbReference>
<dbReference type="Gene3D" id="2.40.180.10">
    <property type="entry name" value="Catalase core domain"/>
    <property type="match status" value="1"/>
</dbReference>
<dbReference type="GO" id="GO:0043161">
    <property type="term" value="P:proteasome-mediated ubiquitin-dependent protein catabolic process"/>
    <property type="evidence" value="ECO:0007669"/>
    <property type="project" value="TreeGrafter"/>
</dbReference>
<comment type="similarity">
    <text evidence="2">Belongs to the SPSB family.</text>
</comment>
<sequence length="868" mass="98965">MSIEELVKSVACKINYYIDVKQREDGFNLSGSPLRSRKPLYIPAPPQRLYGSNSIKRNRFSIYNTLQEQPSILLKRRQRTQNYIPAVIGSPKRDKIVQTASKFLVSLGFPNTNSLHQHRKQHNTENKNHKLPSINDRKNYQGMLLKDSFKMEPTKDFIYDDTGSFCKEEIILDYGKITPDPPPAINSTQIPDSHPESLNPCPPKEVKPSYSVSYSADPTPESYGVLMHCATQTDSDNILIQRYPPNNVDQEYKEITSGKETKYIVVVKTGNVLGASTRAQIKIILCGTEGKTGAISLLKSETNKIKFQKGKEDHFILKTFNVGYIEKIRIGHNRLELPYAWFLDYVTVYDQTEKWMYKFPCGQWFSGEDGDRQTYREILSTQNMAMVEDIQNANEEDILQWLAKTENHDKNREKNHQEIASEKIQTEIHLNEHSELDTPRSDLSSLSSNIGNRFHQGTLISVQNQVTTGTQTNKIPSRHYNLARDFHQPQNNSPAFEQEQKEVHSEPVSFSFTRSRDSVSSSKTNYKADDDEPSQSWQNYSDMDPNFHNSVVNSSLSTTSSPSSSSSLSCSSQISQKRLPKSDSFCDCYVLGKEKSCQCGEEDSYFDWVWDEDSKSSACHLKQDHREVMFHMDYSCGTAAVRGTVPMKENQHYWEVKMTSTVYGTDMMVGVSTMNIDLNKYRHAFCSLLGRDEDSWGLSYTGVTHHKARKELYTSKFGQGDIIGVHLDMWLGTMSYYKNRRPLGIAYRGLQGKSLYPVVSSTAARSGMKVVKCRSFPTSLQFACCQALRRYIPPHLDVLEVVDLPPGLRSFLQNKVSWLLQSCVFPTQKNLVNTGKKRSCSEPSGCYEDDDRCKRRCLWEVCPLQGMS</sequence>
<feature type="compositionally biased region" description="Low complexity" evidence="7">
    <location>
        <begin position="508"/>
        <end position="522"/>
    </location>
</feature>
<comment type="caution">
    <text evidence="6">Lacks conserved residue(s) required for the propagation of feature annotation.</text>
</comment>